<feature type="transmembrane region" description="Helical" evidence="1">
    <location>
        <begin position="136"/>
        <end position="156"/>
    </location>
</feature>
<comment type="caution">
    <text evidence="3">The sequence shown here is derived from an EMBL/GenBank/DDBJ whole genome shotgun (WGS) entry which is preliminary data.</text>
</comment>
<dbReference type="SMART" id="SM00530">
    <property type="entry name" value="HTH_XRE"/>
    <property type="match status" value="1"/>
</dbReference>
<sequence>MTGAPLPGGPAAGELARLLRRKRIETGQSMRVLARRIGLSAHSPVSDYEQGRRLPPPDLDRALEAALEIPGGTLARLRREALAERAAAILDGESAEHGEAYVPAEPGGASPRGHRRPRALLPVAPGAGPGGGAAPALGFALGVPAALAVVILWGAARRAAR</sequence>
<dbReference type="CDD" id="cd00093">
    <property type="entry name" value="HTH_XRE"/>
    <property type="match status" value="1"/>
</dbReference>
<evidence type="ECO:0000313" key="3">
    <source>
        <dbReference type="EMBL" id="MFC4956676.1"/>
    </source>
</evidence>
<protein>
    <submittedName>
        <fullName evidence="3">Multiprotein-bridging factor 1 family protein</fullName>
    </submittedName>
</protein>
<evidence type="ECO:0000256" key="1">
    <source>
        <dbReference type="SAM" id="Phobius"/>
    </source>
</evidence>
<evidence type="ECO:0000313" key="4">
    <source>
        <dbReference type="Proteomes" id="UP001595834"/>
    </source>
</evidence>
<dbReference type="InterPro" id="IPR010982">
    <property type="entry name" value="Lambda_DNA-bd_dom_sf"/>
</dbReference>
<dbReference type="InterPro" id="IPR001387">
    <property type="entry name" value="Cro/C1-type_HTH"/>
</dbReference>
<name>A0ABV9UIX4_9ACTN</name>
<gene>
    <name evidence="3" type="ORF">ACFPFX_10225</name>
</gene>
<dbReference type="EMBL" id="JBHSIZ010000009">
    <property type="protein sequence ID" value="MFC4956676.1"/>
    <property type="molecule type" value="Genomic_DNA"/>
</dbReference>
<keyword evidence="1" id="KW-0472">Membrane</keyword>
<dbReference type="RefSeq" id="WP_344380054.1">
    <property type="nucleotide sequence ID" value="NZ_BAAASQ010000034.1"/>
</dbReference>
<keyword evidence="4" id="KW-1185">Reference proteome</keyword>
<dbReference type="Pfam" id="PF13560">
    <property type="entry name" value="HTH_31"/>
    <property type="match status" value="1"/>
</dbReference>
<keyword evidence="1" id="KW-1133">Transmembrane helix</keyword>
<dbReference type="PROSITE" id="PS50943">
    <property type="entry name" value="HTH_CROC1"/>
    <property type="match status" value="1"/>
</dbReference>
<accession>A0ABV9UIX4</accession>
<dbReference type="Gene3D" id="1.10.260.40">
    <property type="entry name" value="lambda repressor-like DNA-binding domains"/>
    <property type="match status" value="1"/>
</dbReference>
<dbReference type="Proteomes" id="UP001595834">
    <property type="component" value="Unassembled WGS sequence"/>
</dbReference>
<reference evidence="4" key="1">
    <citation type="journal article" date="2019" name="Int. J. Syst. Evol. Microbiol.">
        <title>The Global Catalogue of Microorganisms (GCM) 10K type strain sequencing project: providing services to taxonomists for standard genome sequencing and annotation.</title>
        <authorList>
            <consortium name="The Broad Institute Genomics Platform"/>
            <consortium name="The Broad Institute Genome Sequencing Center for Infectious Disease"/>
            <person name="Wu L."/>
            <person name="Ma J."/>
        </authorList>
    </citation>
    <scope>NUCLEOTIDE SEQUENCE [LARGE SCALE GENOMIC DNA]</scope>
    <source>
        <strain evidence="4">CCM 7224</strain>
    </source>
</reference>
<evidence type="ECO:0000259" key="2">
    <source>
        <dbReference type="PROSITE" id="PS50943"/>
    </source>
</evidence>
<feature type="domain" description="HTH cro/C1-type" evidence="2">
    <location>
        <begin position="19"/>
        <end position="74"/>
    </location>
</feature>
<keyword evidence="1" id="KW-0812">Transmembrane</keyword>
<proteinExistence type="predicted"/>
<dbReference type="SUPFAM" id="SSF47413">
    <property type="entry name" value="lambda repressor-like DNA-binding domains"/>
    <property type="match status" value="1"/>
</dbReference>
<organism evidence="3 4">
    <name type="scientific">Streptomyces mauvecolor</name>
    <dbReference type="NCBI Taxonomy" id="58345"/>
    <lineage>
        <taxon>Bacteria</taxon>
        <taxon>Bacillati</taxon>
        <taxon>Actinomycetota</taxon>
        <taxon>Actinomycetes</taxon>
        <taxon>Kitasatosporales</taxon>
        <taxon>Streptomycetaceae</taxon>
        <taxon>Streptomyces</taxon>
    </lineage>
</organism>